<keyword evidence="1" id="KW-0805">Transcription regulation</keyword>
<dbReference type="PANTHER" id="PTHR30055">
    <property type="entry name" value="HTH-TYPE TRANSCRIPTIONAL REGULATOR RUTR"/>
    <property type="match status" value="1"/>
</dbReference>
<dbReference type="PROSITE" id="PS01081">
    <property type="entry name" value="HTH_TETR_1"/>
    <property type="match status" value="1"/>
</dbReference>
<dbReference type="Gene3D" id="1.10.357.10">
    <property type="entry name" value="Tetracycline Repressor, domain 2"/>
    <property type="match status" value="1"/>
</dbReference>
<dbReference type="PANTHER" id="PTHR30055:SF238">
    <property type="entry name" value="MYCOFACTOCIN BIOSYNTHESIS TRANSCRIPTIONAL REGULATOR MFTR-RELATED"/>
    <property type="match status" value="1"/>
</dbReference>
<keyword evidence="2 4" id="KW-0238">DNA-binding</keyword>
<organism evidence="6 7">
    <name type="scientific">Actinacidiphila bryophytorum</name>
    <dbReference type="NCBI Taxonomy" id="1436133"/>
    <lineage>
        <taxon>Bacteria</taxon>
        <taxon>Bacillati</taxon>
        <taxon>Actinomycetota</taxon>
        <taxon>Actinomycetes</taxon>
        <taxon>Kitasatosporales</taxon>
        <taxon>Streptomycetaceae</taxon>
        <taxon>Actinacidiphila</taxon>
    </lineage>
</organism>
<sequence length="187" mass="20201">MGRWQPNSRGRLEQAALELYVERGFAQTTVTEIARQAGLTERTFFRYFADKREVLFSGSAELQEVLIGAVAGAPEQAAPIDAVAAGLDAMGGVLRDLPRSRRRQSVISANPELQERELAKLATLSTAVADTLRGRGVQEPAATLAADAGIAVFRVSFERWIGGPDDGELRRFIKDSLAELKAVTSAS</sequence>
<accession>A0A9W4ED37</accession>
<evidence type="ECO:0000256" key="2">
    <source>
        <dbReference type="ARBA" id="ARBA00023125"/>
    </source>
</evidence>
<dbReference type="PROSITE" id="PS50977">
    <property type="entry name" value="HTH_TETR_2"/>
    <property type="match status" value="1"/>
</dbReference>
<evidence type="ECO:0000313" key="7">
    <source>
        <dbReference type="Proteomes" id="UP001153328"/>
    </source>
</evidence>
<dbReference type="GO" id="GO:0003700">
    <property type="term" value="F:DNA-binding transcription factor activity"/>
    <property type="evidence" value="ECO:0007669"/>
    <property type="project" value="TreeGrafter"/>
</dbReference>
<feature type="domain" description="HTH tetR-type" evidence="5">
    <location>
        <begin position="6"/>
        <end position="66"/>
    </location>
</feature>
<evidence type="ECO:0000256" key="3">
    <source>
        <dbReference type="ARBA" id="ARBA00023163"/>
    </source>
</evidence>
<reference evidence="6" key="1">
    <citation type="submission" date="2021-06" db="EMBL/GenBank/DDBJ databases">
        <authorList>
            <person name="Arsene-Ploetze F."/>
        </authorList>
    </citation>
    <scope>NUCLEOTIDE SEQUENCE</scope>
    <source>
        <strain evidence="6">SBRY1</strain>
    </source>
</reference>
<dbReference type="InterPro" id="IPR009057">
    <property type="entry name" value="Homeodomain-like_sf"/>
</dbReference>
<proteinExistence type="predicted"/>
<evidence type="ECO:0000256" key="4">
    <source>
        <dbReference type="PROSITE-ProRule" id="PRU00335"/>
    </source>
</evidence>
<evidence type="ECO:0000256" key="1">
    <source>
        <dbReference type="ARBA" id="ARBA00023015"/>
    </source>
</evidence>
<dbReference type="SUPFAM" id="SSF46689">
    <property type="entry name" value="Homeodomain-like"/>
    <property type="match status" value="1"/>
</dbReference>
<dbReference type="EMBL" id="CAJVAX010000006">
    <property type="protein sequence ID" value="CAG7621711.1"/>
    <property type="molecule type" value="Genomic_DNA"/>
</dbReference>
<dbReference type="RefSeq" id="WP_205047090.1">
    <property type="nucleotide sequence ID" value="NZ_CAJVAX010000006.1"/>
</dbReference>
<dbReference type="GO" id="GO:0000976">
    <property type="term" value="F:transcription cis-regulatory region binding"/>
    <property type="evidence" value="ECO:0007669"/>
    <property type="project" value="TreeGrafter"/>
</dbReference>
<evidence type="ECO:0000313" key="6">
    <source>
        <dbReference type="EMBL" id="CAG7621711.1"/>
    </source>
</evidence>
<keyword evidence="3" id="KW-0804">Transcription</keyword>
<dbReference type="Proteomes" id="UP001153328">
    <property type="component" value="Unassembled WGS sequence"/>
</dbReference>
<dbReference type="InterPro" id="IPR001647">
    <property type="entry name" value="HTH_TetR"/>
</dbReference>
<evidence type="ECO:0000259" key="5">
    <source>
        <dbReference type="PROSITE" id="PS50977"/>
    </source>
</evidence>
<name>A0A9W4ED37_9ACTN</name>
<dbReference type="Pfam" id="PF00440">
    <property type="entry name" value="TetR_N"/>
    <property type="match status" value="1"/>
</dbReference>
<keyword evidence="7" id="KW-1185">Reference proteome</keyword>
<dbReference type="InterPro" id="IPR023772">
    <property type="entry name" value="DNA-bd_HTH_TetR-type_CS"/>
</dbReference>
<dbReference type="InterPro" id="IPR041347">
    <property type="entry name" value="MftR_C"/>
</dbReference>
<feature type="DNA-binding region" description="H-T-H motif" evidence="4">
    <location>
        <begin position="29"/>
        <end position="48"/>
    </location>
</feature>
<dbReference type="InterPro" id="IPR050109">
    <property type="entry name" value="HTH-type_TetR-like_transc_reg"/>
</dbReference>
<dbReference type="AlphaFoldDB" id="A0A9W4ED37"/>
<protein>
    <submittedName>
        <fullName evidence="6">Transcriptional regulator, TetR family</fullName>
    </submittedName>
</protein>
<dbReference type="PRINTS" id="PR00455">
    <property type="entry name" value="HTHTETR"/>
</dbReference>
<gene>
    <name evidence="6" type="ORF">SBRY_140085</name>
</gene>
<comment type="caution">
    <text evidence="6">The sequence shown here is derived from an EMBL/GenBank/DDBJ whole genome shotgun (WGS) entry which is preliminary data.</text>
</comment>
<dbReference type="Pfam" id="PF17754">
    <property type="entry name" value="TetR_C_14"/>
    <property type="match status" value="1"/>
</dbReference>